<proteinExistence type="predicted"/>
<evidence type="ECO:0000313" key="3">
    <source>
        <dbReference type="Proteomes" id="UP001500842"/>
    </source>
</evidence>
<dbReference type="SUPFAM" id="SSF110857">
    <property type="entry name" value="Gamma-glutamyl cyclotransferase-like"/>
    <property type="match status" value="1"/>
</dbReference>
<organism evidence="2 3">
    <name type="scientific">Nocardioides humi</name>
    <dbReference type="NCBI Taxonomy" id="449461"/>
    <lineage>
        <taxon>Bacteria</taxon>
        <taxon>Bacillati</taxon>
        <taxon>Actinomycetota</taxon>
        <taxon>Actinomycetes</taxon>
        <taxon>Propionibacteriales</taxon>
        <taxon>Nocardioidaceae</taxon>
        <taxon>Nocardioides</taxon>
    </lineage>
</organism>
<gene>
    <name evidence="2" type="ORF">GCM10009788_31930</name>
</gene>
<dbReference type="InterPro" id="IPR036568">
    <property type="entry name" value="GGCT-like_sf"/>
</dbReference>
<dbReference type="EMBL" id="BAAAOR010000024">
    <property type="protein sequence ID" value="GAA1525963.1"/>
    <property type="molecule type" value="Genomic_DNA"/>
</dbReference>
<dbReference type="Gene3D" id="3.10.490.10">
    <property type="entry name" value="Gamma-glutamyl cyclotransferase-like"/>
    <property type="match status" value="1"/>
</dbReference>
<comment type="caution">
    <text evidence="2">The sequence shown here is derived from an EMBL/GenBank/DDBJ whole genome shotgun (WGS) entry which is preliminary data.</text>
</comment>
<protein>
    <submittedName>
        <fullName evidence="2">Gamma-glutamylcyclotransferase</fullName>
    </submittedName>
</protein>
<sequence>MVHRVFSYGTLRQPEVQVALFGRAVPTVADALPGYRVDWLTITDPAVIATSGSDRHPILRPGRAEDAVDGAYLELSDAELAWADAYEVDDYARTAVTLASGAEAWVYLAADIAP</sequence>
<dbReference type="Proteomes" id="UP001500842">
    <property type="component" value="Unassembled WGS sequence"/>
</dbReference>
<evidence type="ECO:0000313" key="2">
    <source>
        <dbReference type="EMBL" id="GAA1525963.1"/>
    </source>
</evidence>
<reference evidence="2 3" key="1">
    <citation type="journal article" date="2019" name="Int. J. Syst. Evol. Microbiol.">
        <title>The Global Catalogue of Microorganisms (GCM) 10K type strain sequencing project: providing services to taxonomists for standard genome sequencing and annotation.</title>
        <authorList>
            <consortium name="The Broad Institute Genomics Platform"/>
            <consortium name="The Broad Institute Genome Sequencing Center for Infectious Disease"/>
            <person name="Wu L."/>
            <person name="Ma J."/>
        </authorList>
    </citation>
    <scope>NUCLEOTIDE SEQUENCE [LARGE SCALE GENOMIC DNA]</scope>
    <source>
        <strain evidence="2 3">JCM 14942</strain>
    </source>
</reference>
<keyword evidence="3" id="KW-1185">Reference proteome</keyword>
<accession>A0ABN2ATU5</accession>
<dbReference type="InterPro" id="IPR013024">
    <property type="entry name" value="GGCT-like"/>
</dbReference>
<dbReference type="Pfam" id="PF06094">
    <property type="entry name" value="GGACT"/>
    <property type="match status" value="1"/>
</dbReference>
<name>A0ABN2ATU5_9ACTN</name>
<evidence type="ECO:0000259" key="1">
    <source>
        <dbReference type="Pfam" id="PF06094"/>
    </source>
</evidence>
<dbReference type="RefSeq" id="WP_141003141.1">
    <property type="nucleotide sequence ID" value="NZ_BAAAOR010000024.1"/>
</dbReference>
<feature type="domain" description="Gamma-glutamylcyclotransferase AIG2-like" evidence="1">
    <location>
        <begin position="5"/>
        <end position="110"/>
    </location>
</feature>
<dbReference type="InterPro" id="IPR009288">
    <property type="entry name" value="AIG2-like_dom"/>
</dbReference>
<dbReference type="CDD" id="cd06661">
    <property type="entry name" value="GGCT_like"/>
    <property type="match status" value="1"/>
</dbReference>